<gene>
    <name evidence="1" type="ORF">P5G51_017015</name>
</gene>
<proteinExistence type="predicted"/>
<dbReference type="Proteomes" id="UP001228376">
    <property type="component" value="Unassembled WGS sequence"/>
</dbReference>
<dbReference type="EMBL" id="JAROCA020000002">
    <property type="protein sequence ID" value="MDY0406829.1"/>
    <property type="molecule type" value="Genomic_DNA"/>
</dbReference>
<protein>
    <submittedName>
        <fullName evidence="1">Uncharacterized protein</fullName>
    </submittedName>
</protein>
<keyword evidence="2" id="KW-1185">Reference proteome</keyword>
<sequence length="112" mass="13082">MTTGQQKLWHQFEANVDLTYKGDGFVDCFTELEELARKLYQLVEDETENSEGEIIERIDKVIMEQTEFNQIYCHASKTSMKGIAERYTDLVNDMNTQEITLFYNIIDMGEHG</sequence>
<comment type="caution">
    <text evidence="1">The sequence shown here is derived from an EMBL/GenBank/DDBJ whole genome shotgun (WGS) entry which is preliminary data.</text>
</comment>
<accession>A0ABU5CM15</accession>
<dbReference type="RefSeq" id="WP_306066514.1">
    <property type="nucleotide sequence ID" value="NZ_JAROCA020000002.1"/>
</dbReference>
<name>A0ABU5CM15_9BACI</name>
<reference evidence="1 2" key="1">
    <citation type="submission" date="2023-10" db="EMBL/GenBank/DDBJ databases">
        <title>179-bfca-hs.</title>
        <authorList>
            <person name="Miliotis G."/>
            <person name="Sengupta P."/>
            <person name="Hameed A."/>
            <person name="Chuvochina M."/>
            <person name="Mcdonagh F."/>
            <person name="Simpson A.C."/>
            <person name="Singh N.K."/>
            <person name="Rekha P.D."/>
            <person name="Raman K."/>
            <person name="Hugenholtz P."/>
            <person name="Venkateswaran K."/>
        </authorList>
    </citation>
    <scope>NUCLEOTIDE SEQUENCE [LARGE SCALE GENOMIC DNA]</scope>
    <source>
        <strain evidence="1 2">179-BFC-A-HS</strain>
    </source>
</reference>
<evidence type="ECO:0000313" key="1">
    <source>
        <dbReference type="EMBL" id="MDY0406829.1"/>
    </source>
</evidence>
<evidence type="ECO:0000313" key="2">
    <source>
        <dbReference type="Proteomes" id="UP001228376"/>
    </source>
</evidence>
<organism evidence="1 2">
    <name type="scientific">Tigheibacillus jepli</name>
    <dbReference type="NCBI Taxonomy" id="3035914"/>
    <lineage>
        <taxon>Bacteria</taxon>
        <taxon>Bacillati</taxon>
        <taxon>Bacillota</taxon>
        <taxon>Bacilli</taxon>
        <taxon>Bacillales</taxon>
        <taxon>Bacillaceae</taxon>
        <taxon>Tigheibacillus</taxon>
    </lineage>
</organism>